<gene>
    <name evidence="1" type="ORF">LTS18_008103</name>
</gene>
<protein>
    <submittedName>
        <fullName evidence="1">Uncharacterized protein</fullName>
    </submittedName>
</protein>
<organism evidence="1 2">
    <name type="scientific">Coniosporium uncinatum</name>
    <dbReference type="NCBI Taxonomy" id="93489"/>
    <lineage>
        <taxon>Eukaryota</taxon>
        <taxon>Fungi</taxon>
        <taxon>Dikarya</taxon>
        <taxon>Ascomycota</taxon>
        <taxon>Pezizomycotina</taxon>
        <taxon>Dothideomycetes</taxon>
        <taxon>Dothideomycetes incertae sedis</taxon>
        <taxon>Coniosporium</taxon>
    </lineage>
</organism>
<dbReference type="EMBL" id="JAWDJW010002081">
    <property type="protein sequence ID" value="KAK3078232.1"/>
    <property type="molecule type" value="Genomic_DNA"/>
</dbReference>
<sequence length="259" mass="30166">MANVKRNESKVATESTSTIAGTKPFRFLDLPKEIRLLIYDSLEPRRADFYNCRFTICHQLNTELLRTCRLIRSEVQPLLLRSAHMRLRINRYMSMEEAVSIFDSEPSLYRDSEIVVELPRMVYFAASLSLHDIDREELVDVPGDEGKALERVIEDTLRFLADSMDCCGVPLGIEFRGDALCKNKETAEDLMRPALKARAQYVGTIFDEVTWMTRFLRWDSRGSHEEVECEPENWRLRWKPEDVVKMLKDFTPDVSNCDE</sequence>
<comment type="caution">
    <text evidence="1">The sequence shown here is derived from an EMBL/GenBank/DDBJ whole genome shotgun (WGS) entry which is preliminary data.</text>
</comment>
<reference evidence="1" key="1">
    <citation type="submission" date="2024-09" db="EMBL/GenBank/DDBJ databases">
        <title>Black Yeasts Isolated from many extreme environments.</title>
        <authorList>
            <person name="Coleine C."/>
            <person name="Stajich J.E."/>
            <person name="Selbmann L."/>
        </authorList>
    </citation>
    <scope>NUCLEOTIDE SEQUENCE</scope>
    <source>
        <strain evidence="1">CCFEE 5737</strain>
    </source>
</reference>
<evidence type="ECO:0000313" key="2">
    <source>
        <dbReference type="Proteomes" id="UP001186974"/>
    </source>
</evidence>
<dbReference type="Proteomes" id="UP001186974">
    <property type="component" value="Unassembled WGS sequence"/>
</dbReference>
<name>A0ACC3DNP9_9PEZI</name>
<keyword evidence="2" id="KW-1185">Reference proteome</keyword>
<evidence type="ECO:0000313" key="1">
    <source>
        <dbReference type="EMBL" id="KAK3078232.1"/>
    </source>
</evidence>
<accession>A0ACC3DNP9</accession>
<proteinExistence type="predicted"/>